<dbReference type="InterPro" id="IPR000073">
    <property type="entry name" value="AB_hydrolase_1"/>
</dbReference>
<gene>
    <name evidence="3" type="primary">catD_2</name>
    <name evidence="3" type="ORF">TA5114_02369</name>
</gene>
<dbReference type="InterPro" id="IPR050266">
    <property type="entry name" value="AB_hydrolase_sf"/>
</dbReference>
<feature type="domain" description="AB hydrolase-1" evidence="2">
    <location>
        <begin position="23"/>
        <end position="248"/>
    </location>
</feature>
<name>A0A0P1ISG5_9RHOB</name>
<dbReference type="PRINTS" id="PR00111">
    <property type="entry name" value="ABHYDROLASE"/>
</dbReference>
<dbReference type="EC" id="3.1.1.24" evidence="3"/>
<evidence type="ECO:0000259" key="2">
    <source>
        <dbReference type="Pfam" id="PF12697"/>
    </source>
</evidence>
<evidence type="ECO:0000256" key="1">
    <source>
        <dbReference type="ARBA" id="ARBA00022801"/>
    </source>
</evidence>
<accession>A0A0P1ISG5</accession>
<dbReference type="Pfam" id="PF12697">
    <property type="entry name" value="Abhydrolase_6"/>
    <property type="match status" value="1"/>
</dbReference>
<keyword evidence="1 3" id="KW-0378">Hydrolase</keyword>
<organism evidence="3 4">
    <name type="scientific">Cognatishimia activa</name>
    <dbReference type="NCBI Taxonomy" id="1715691"/>
    <lineage>
        <taxon>Bacteria</taxon>
        <taxon>Pseudomonadati</taxon>
        <taxon>Pseudomonadota</taxon>
        <taxon>Alphaproteobacteria</taxon>
        <taxon>Rhodobacterales</taxon>
        <taxon>Paracoccaceae</taxon>
        <taxon>Cognatishimia</taxon>
    </lineage>
</organism>
<proteinExistence type="predicted"/>
<dbReference type="InterPro" id="IPR029058">
    <property type="entry name" value="AB_hydrolase_fold"/>
</dbReference>
<reference evidence="4" key="1">
    <citation type="submission" date="2015-09" db="EMBL/GenBank/DDBJ databases">
        <authorList>
            <person name="Rodrigo-Torres Lidia"/>
            <person name="Arahal R.David."/>
        </authorList>
    </citation>
    <scope>NUCLEOTIDE SEQUENCE [LARGE SCALE GENOMIC DNA]</scope>
    <source>
        <strain evidence="4">CECT 5114</strain>
    </source>
</reference>
<sequence>MDFTAASFATNTIQSGPEDGAPLVLLHSLGGDLSTWDPVLPQLPETLRIVRINLRGHGKTECPPPPYSMGSMIREVEQSLDNQNIRDAVVVGIGLGGLVAQGLAVKRLDQVRALVLVNTAAKLGHPPHWQAMIDEINGGGKSDLAKRLMPLWFHRAALKDGLEGPALDVFEQTNSEGLAGALDAIKGTDFYTPTAGLRLPCLGIAGAEDRFVPNDMTRETTSLIPGSDFVLLRKSGHLPPQDQPEAFALHLTEFLVRIGHASSAPT</sequence>
<dbReference type="STRING" id="1715691.TA5113_01196"/>
<dbReference type="OrthoDB" id="9793083at2"/>
<dbReference type="PANTHER" id="PTHR43798:SF31">
    <property type="entry name" value="AB HYDROLASE SUPERFAMILY PROTEIN YCLE"/>
    <property type="match status" value="1"/>
</dbReference>
<dbReference type="EMBL" id="CYUE01000020">
    <property type="protein sequence ID" value="CUK26554.1"/>
    <property type="molecule type" value="Genomic_DNA"/>
</dbReference>
<dbReference type="Proteomes" id="UP000051184">
    <property type="component" value="Unassembled WGS sequence"/>
</dbReference>
<keyword evidence="4" id="KW-1185">Reference proteome</keyword>
<dbReference type="RefSeq" id="WP_058315431.1">
    <property type="nucleotide sequence ID" value="NZ_CYTO01000009.1"/>
</dbReference>
<dbReference type="SUPFAM" id="SSF53474">
    <property type="entry name" value="alpha/beta-Hydrolases"/>
    <property type="match status" value="1"/>
</dbReference>
<evidence type="ECO:0000313" key="3">
    <source>
        <dbReference type="EMBL" id="CUK26554.1"/>
    </source>
</evidence>
<dbReference type="AlphaFoldDB" id="A0A0P1ISG5"/>
<dbReference type="GO" id="GO:0016020">
    <property type="term" value="C:membrane"/>
    <property type="evidence" value="ECO:0007669"/>
    <property type="project" value="TreeGrafter"/>
</dbReference>
<dbReference type="Gene3D" id="3.40.50.1820">
    <property type="entry name" value="alpha/beta hydrolase"/>
    <property type="match status" value="1"/>
</dbReference>
<protein>
    <submittedName>
        <fullName evidence="3">3-oxoadipate enol-lactonase 2</fullName>
        <ecNumber evidence="3">3.1.1.24</ecNumber>
    </submittedName>
</protein>
<evidence type="ECO:0000313" key="4">
    <source>
        <dbReference type="Proteomes" id="UP000051184"/>
    </source>
</evidence>
<dbReference type="GO" id="GO:0047570">
    <property type="term" value="F:3-oxoadipate enol-lactonase activity"/>
    <property type="evidence" value="ECO:0007669"/>
    <property type="project" value="UniProtKB-EC"/>
</dbReference>
<dbReference type="PANTHER" id="PTHR43798">
    <property type="entry name" value="MONOACYLGLYCEROL LIPASE"/>
    <property type="match status" value="1"/>
</dbReference>